<evidence type="ECO:0000313" key="1">
    <source>
        <dbReference type="EMBL" id="TDZ31638.1"/>
    </source>
</evidence>
<reference evidence="1 2" key="1">
    <citation type="submission" date="2018-11" db="EMBL/GenBank/DDBJ databases">
        <title>Genome sequence and assembly of Colletotrichum spinosum.</title>
        <authorList>
            <person name="Gan P."/>
            <person name="Shirasu K."/>
        </authorList>
    </citation>
    <scope>NUCLEOTIDE SEQUENCE [LARGE SCALE GENOMIC DNA]</scope>
    <source>
        <strain evidence="1 2">CBS 515.97</strain>
    </source>
</reference>
<proteinExistence type="predicted"/>
<evidence type="ECO:0000313" key="2">
    <source>
        <dbReference type="Proteomes" id="UP000295083"/>
    </source>
</evidence>
<name>A0A4R8Q123_9PEZI</name>
<accession>A0A4R8Q123</accession>
<protein>
    <submittedName>
        <fullName evidence="1">Uncharacterized protein</fullName>
    </submittedName>
</protein>
<comment type="caution">
    <text evidence="1">The sequence shown here is derived from an EMBL/GenBank/DDBJ whole genome shotgun (WGS) entry which is preliminary data.</text>
</comment>
<organism evidence="1 2">
    <name type="scientific">Colletotrichum spinosum</name>
    <dbReference type="NCBI Taxonomy" id="1347390"/>
    <lineage>
        <taxon>Eukaryota</taxon>
        <taxon>Fungi</taxon>
        <taxon>Dikarya</taxon>
        <taxon>Ascomycota</taxon>
        <taxon>Pezizomycotina</taxon>
        <taxon>Sordariomycetes</taxon>
        <taxon>Hypocreomycetidae</taxon>
        <taxon>Glomerellales</taxon>
        <taxon>Glomerellaceae</taxon>
        <taxon>Colletotrichum</taxon>
        <taxon>Colletotrichum orbiculare species complex</taxon>
    </lineage>
</organism>
<gene>
    <name evidence="1" type="ORF">C8035_v001862</name>
</gene>
<keyword evidence="2" id="KW-1185">Reference proteome</keyword>
<sequence>MGSVSRQNVRRLGQLAKGFPAAVLRLGFKRPRISLSGNEVHEIECNARRRLCQIAQVVRFEKVSAKRRPAPGAGPVVRAAGIGIHSGAGSSFGA</sequence>
<dbReference type="Proteomes" id="UP000295083">
    <property type="component" value="Unassembled WGS sequence"/>
</dbReference>
<dbReference type="EMBL" id="QAPG01000099">
    <property type="protein sequence ID" value="TDZ31638.1"/>
    <property type="molecule type" value="Genomic_DNA"/>
</dbReference>
<dbReference type="AlphaFoldDB" id="A0A4R8Q123"/>